<organism evidence="2 3">
    <name type="scientific">Elysia crispata</name>
    <name type="common">lettuce slug</name>
    <dbReference type="NCBI Taxonomy" id="231223"/>
    <lineage>
        <taxon>Eukaryota</taxon>
        <taxon>Metazoa</taxon>
        <taxon>Spiralia</taxon>
        <taxon>Lophotrochozoa</taxon>
        <taxon>Mollusca</taxon>
        <taxon>Gastropoda</taxon>
        <taxon>Heterobranchia</taxon>
        <taxon>Euthyneura</taxon>
        <taxon>Panpulmonata</taxon>
        <taxon>Sacoglossa</taxon>
        <taxon>Placobranchoidea</taxon>
        <taxon>Plakobranchidae</taxon>
        <taxon>Elysia</taxon>
    </lineage>
</organism>
<evidence type="ECO:0000313" key="3">
    <source>
        <dbReference type="Proteomes" id="UP001283361"/>
    </source>
</evidence>
<feature type="compositionally biased region" description="Low complexity" evidence="1">
    <location>
        <begin position="240"/>
        <end position="257"/>
    </location>
</feature>
<feature type="region of interest" description="Disordered" evidence="1">
    <location>
        <begin position="132"/>
        <end position="273"/>
    </location>
</feature>
<name>A0AAE1AAM5_9GAST</name>
<evidence type="ECO:0000313" key="2">
    <source>
        <dbReference type="EMBL" id="KAK3783771.1"/>
    </source>
</evidence>
<gene>
    <name evidence="2" type="ORF">RRG08_063432</name>
</gene>
<proteinExistence type="predicted"/>
<evidence type="ECO:0008006" key="4">
    <source>
        <dbReference type="Google" id="ProtNLM"/>
    </source>
</evidence>
<comment type="caution">
    <text evidence="2">The sequence shown here is derived from an EMBL/GenBank/DDBJ whole genome shotgun (WGS) entry which is preliminary data.</text>
</comment>
<feature type="compositionally biased region" description="Polar residues" evidence="1">
    <location>
        <begin position="1"/>
        <end position="22"/>
    </location>
</feature>
<accession>A0AAE1AAM5</accession>
<feature type="compositionally biased region" description="Basic and acidic residues" evidence="1">
    <location>
        <begin position="141"/>
        <end position="160"/>
    </location>
</feature>
<dbReference type="Proteomes" id="UP001283361">
    <property type="component" value="Unassembled WGS sequence"/>
</dbReference>
<dbReference type="PANTHER" id="PTHR22529">
    <property type="entry name" value="EPITHELIAL-STROMAL INTERACTION PROTEIN 1"/>
    <property type="match status" value="1"/>
</dbReference>
<dbReference type="InterPro" id="IPR026185">
    <property type="entry name" value="EPSTI1"/>
</dbReference>
<dbReference type="PANTHER" id="PTHR22529:SF1">
    <property type="entry name" value="EPITHELIAL-STROMAL INTERACTION PROTEIN 1"/>
    <property type="match status" value="1"/>
</dbReference>
<keyword evidence="3" id="KW-1185">Reference proteome</keyword>
<feature type="region of interest" description="Disordered" evidence="1">
    <location>
        <begin position="1"/>
        <end position="71"/>
    </location>
</feature>
<dbReference type="AlphaFoldDB" id="A0AAE1AAM5"/>
<sequence>MSYGSRVTQPGSYSSLNNTRTGATGRGRMDYTQNPNLGPSGGADDEAQQNDVERKEQNAGGFTVIPRNEKKWQKIKQVAQKETADYEKFKEANKGQSYHYVGTVGGGQLSEEQVRARQAQQVRAAKYNRQMKQAEQRQAARKAEEDAIEAKRAEARRKAELNAQREAGAAPAVQVRRNREAFLAQLEKKSPAKPSTSSQWNHTEPLFSSPIKGPEQGRENKANNNSAKPLTPSRLSYKVSTSPAKSKSPKSQATSASNGRDLATSQQARIKTEPQVFHNKKSPHDVGGRQVNYGVKAELREDSKEAFVTSERDEEIQNLLSMYPNMAAEYLADLLYQAGSIDGVTEALEFDDY</sequence>
<reference evidence="2" key="1">
    <citation type="journal article" date="2023" name="G3 (Bethesda)">
        <title>A reference genome for the long-term kleptoplast-retaining sea slug Elysia crispata morphotype clarki.</title>
        <authorList>
            <person name="Eastman K.E."/>
            <person name="Pendleton A.L."/>
            <person name="Shaikh M.A."/>
            <person name="Suttiyut T."/>
            <person name="Ogas R."/>
            <person name="Tomko P."/>
            <person name="Gavelis G."/>
            <person name="Widhalm J.R."/>
            <person name="Wisecaver J.H."/>
        </authorList>
    </citation>
    <scope>NUCLEOTIDE SEQUENCE</scope>
    <source>
        <strain evidence="2">ECLA1</strain>
    </source>
</reference>
<evidence type="ECO:0000256" key="1">
    <source>
        <dbReference type="SAM" id="MobiDB-lite"/>
    </source>
</evidence>
<dbReference type="EMBL" id="JAWDGP010002355">
    <property type="protein sequence ID" value="KAK3783771.1"/>
    <property type="molecule type" value="Genomic_DNA"/>
</dbReference>
<feature type="compositionally biased region" description="Polar residues" evidence="1">
    <location>
        <begin position="193"/>
        <end position="202"/>
    </location>
</feature>
<protein>
    <recommendedName>
        <fullName evidence="4">CUE domain-containing protein</fullName>
    </recommendedName>
</protein>